<comment type="caution">
    <text evidence="3">The sequence shown here is derived from an EMBL/GenBank/DDBJ whole genome shotgun (WGS) entry which is preliminary data.</text>
</comment>
<keyword evidence="1" id="KW-1133">Transmembrane helix</keyword>
<dbReference type="PANTHER" id="PTHR43179">
    <property type="entry name" value="RHAMNOSYLTRANSFERASE WBBL"/>
    <property type="match status" value="1"/>
</dbReference>
<sequence length="300" mass="34034">MNQTKESSVYIIIPVHNRKNITLSCLENLQAIGDLQRYKVIVVDDGSTDGTADAICSLYPTITVLQGDGNLWWTGAIHKGMKYAYECGADYFIWLNDDTFPSLNTIPLILAACSQRLNKLVTAQCYDTSNFEHPTYGGQVKKFFSTKLIHTPQEQELECDCMSGNLVCLPRSIVDKIGYPPSAQLPHTLADIVYTWQAKKVGFQLTVLGNATAVCQFNPLEEGWSLSSIPMSDRWKLLSSLKSNLYPPSYWNYCKSFYGLLGIIPFIRVYFNLVLFTIIRWILPLTLIKRLKHIKDTIWL</sequence>
<dbReference type="Gene3D" id="3.90.550.10">
    <property type="entry name" value="Spore Coat Polysaccharide Biosynthesis Protein SpsA, Chain A"/>
    <property type="match status" value="1"/>
</dbReference>
<dbReference type="RefSeq" id="WP_190432776.1">
    <property type="nucleotide sequence ID" value="NZ_JAMPKM010000017.1"/>
</dbReference>
<keyword evidence="1" id="KW-0472">Membrane</keyword>
<dbReference type="InterPro" id="IPR029044">
    <property type="entry name" value="Nucleotide-diphossugar_trans"/>
</dbReference>
<organism evidence="3 4">
    <name type="scientific">Trichocoleus desertorum GB2-A4</name>
    <dbReference type="NCBI Taxonomy" id="2933944"/>
    <lineage>
        <taxon>Bacteria</taxon>
        <taxon>Bacillati</taxon>
        <taxon>Cyanobacteriota</taxon>
        <taxon>Cyanophyceae</taxon>
        <taxon>Leptolyngbyales</taxon>
        <taxon>Trichocoleusaceae</taxon>
        <taxon>Trichocoleus</taxon>
    </lineage>
</organism>
<dbReference type="EMBL" id="JAMPKM010000017">
    <property type="protein sequence ID" value="MEP0819822.1"/>
    <property type="molecule type" value="Genomic_DNA"/>
</dbReference>
<evidence type="ECO:0000259" key="2">
    <source>
        <dbReference type="Pfam" id="PF00535"/>
    </source>
</evidence>
<evidence type="ECO:0000256" key="1">
    <source>
        <dbReference type="SAM" id="Phobius"/>
    </source>
</evidence>
<keyword evidence="1" id="KW-0812">Transmembrane</keyword>
<evidence type="ECO:0000313" key="4">
    <source>
        <dbReference type="Proteomes" id="UP001464891"/>
    </source>
</evidence>
<feature type="domain" description="Glycosyltransferase 2-like" evidence="2">
    <location>
        <begin position="11"/>
        <end position="139"/>
    </location>
</feature>
<keyword evidence="4" id="KW-1185">Reference proteome</keyword>
<gene>
    <name evidence="3" type="ORF">NC998_22225</name>
</gene>
<feature type="transmembrane region" description="Helical" evidence="1">
    <location>
        <begin position="257"/>
        <end position="283"/>
    </location>
</feature>
<protein>
    <submittedName>
        <fullName evidence="3">Glycosyltransferase family 2 protein</fullName>
    </submittedName>
</protein>
<name>A0ABV0JDF8_9CYAN</name>
<dbReference type="PANTHER" id="PTHR43179:SF7">
    <property type="entry name" value="RHAMNOSYLTRANSFERASE WBBL"/>
    <property type="match status" value="1"/>
</dbReference>
<proteinExistence type="predicted"/>
<evidence type="ECO:0000313" key="3">
    <source>
        <dbReference type="EMBL" id="MEP0819822.1"/>
    </source>
</evidence>
<dbReference type="SUPFAM" id="SSF53448">
    <property type="entry name" value="Nucleotide-diphospho-sugar transferases"/>
    <property type="match status" value="1"/>
</dbReference>
<dbReference type="InterPro" id="IPR001173">
    <property type="entry name" value="Glyco_trans_2-like"/>
</dbReference>
<accession>A0ABV0JDF8</accession>
<reference evidence="3 4" key="1">
    <citation type="submission" date="2022-04" db="EMBL/GenBank/DDBJ databases">
        <title>Positive selection, recombination, and allopatry shape intraspecific diversity of widespread and dominant cyanobacteria.</title>
        <authorList>
            <person name="Wei J."/>
            <person name="Shu W."/>
            <person name="Hu C."/>
        </authorList>
    </citation>
    <scope>NUCLEOTIDE SEQUENCE [LARGE SCALE GENOMIC DNA]</scope>
    <source>
        <strain evidence="3 4">GB2-A4</strain>
    </source>
</reference>
<dbReference type="Pfam" id="PF00535">
    <property type="entry name" value="Glycos_transf_2"/>
    <property type="match status" value="1"/>
</dbReference>
<dbReference type="Proteomes" id="UP001464891">
    <property type="component" value="Unassembled WGS sequence"/>
</dbReference>